<accession>A0A174HAE3</accession>
<feature type="transmembrane region" description="Helical" evidence="9">
    <location>
        <begin position="12"/>
        <end position="31"/>
    </location>
</feature>
<evidence type="ECO:0000256" key="7">
    <source>
        <dbReference type="ARBA" id="ARBA00022989"/>
    </source>
</evidence>
<dbReference type="RefSeq" id="WP_055154015.1">
    <property type="nucleotide sequence ID" value="NZ_CYZU01000030.1"/>
</dbReference>
<keyword evidence="2" id="KW-0813">Transport</keyword>
<dbReference type="AlphaFoldDB" id="A0A174HAE3"/>
<evidence type="ECO:0000256" key="4">
    <source>
        <dbReference type="ARBA" id="ARBA00022597"/>
    </source>
</evidence>
<feature type="transmembrane region" description="Helical" evidence="9">
    <location>
        <begin position="139"/>
        <end position="159"/>
    </location>
</feature>
<sequence length="329" mass="34292">MIDIYGIFKKIPGGSLLFPMFTVALINTIFPDLLTSFGGMTTAMYKTGTLTVAGIILFATGAGINVKTLGTVLKRCGALTIAKFAIAFGFGTLFVKMFGVDGIWGISAVAFVTVICSTNPGVFMGLAADYGEPADLGNFAVMNLASMPCFPIMILATATGGAFDIMSVITILVPFFLGMLLGNIDPNFAKMMKPATPILIPFMGACFGSSINLVSALKAGLSGVLLAVVFLIINVVIMLFVDKVINRRPGYCGTAWCSVAGIAMTVPAMLAADPTYEAYIGTAGSQIALAIVITGLVSPFITKWVVGMWGSPKVPSNKEKAVVSKAAAN</sequence>
<dbReference type="STRING" id="39482.ERS852491_03067"/>
<dbReference type="InterPro" id="IPR004684">
    <property type="entry name" value="2keto-3dGluconate_permease"/>
</dbReference>
<keyword evidence="4" id="KW-0762">Sugar transport</keyword>
<evidence type="ECO:0000256" key="8">
    <source>
        <dbReference type="ARBA" id="ARBA00023136"/>
    </source>
</evidence>
<gene>
    <name evidence="10" type="primary">kdgT_2</name>
    <name evidence="10" type="ORF">ERS852491_03067</name>
</gene>
<name>A0A174HAE3_9FIRM</name>
<feature type="transmembrane region" description="Helical" evidence="9">
    <location>
        <begin position="221"/>
        <end position="241"/>
    </location>
</feature>
<dbReference type="OrthoDB" id="2833at2"/>
<keyword evidence="3" id="KW-1003">Cell membrane</keyword>
<reference evidence="10 11" key="1">
    <citation type="submission" date="2015-09" db="EMBL/GenBank/DDBJ databases">
        <authorList>
            <consortium name="Pathogen Informatics"/>
        </authorList>
    </citation>
    <scope>NUCLEOTIDE SEQUENCE [LARGE SCALE GENOMIC DNA]</scope>
    <source>
        <strain evidence="10 11">2789STDY5834876</strain>
    </source>
</reference>
<evidence type="ECO:0000256" key="9">
    <source>
        <dbReference type="SAM" id="Phobius"/>
    </source>
</evidence>
<feature type="transmembrane region" description="Helical" evidence="9">
    <location>
        <begin position="253"/>
        <end position="272"/>
    </location>
</feature>
<organism evidence="10 11">
    <name type="scientific">Faecalicatena contorta</name>
    <dbReference type="NCBI Taxonomy" id="39482"/>
    <lineage>
        <taxon>Bacteria</taxon>
        <taxon>Bacillati</taxon>
        <taxon>Bacillota</taxon>
        <taxon>Clostridia</taxon>
        <taxon>Lachnospirales</taxon>
        <taxon>Lachnospiraceae</taxon>
        <taxon>Faecalicatena</taxon>
    </lineage>
</organism>
<feature type="transmembrane region" description="Helical" evidence="9">
    <location>
        <begin position="43"/>
        <end position="64"/>
    </location>
</feature>
<feature type="transmembrane region" description="Helical" evidence="9">
    <location>
        <begin position="278"/>
        <end position="301"/>
    </location>
</feature>
<keyword evidence="8 9" id="KW-0472">Membrane</keyword>
<dbReference type="EMBL" id="CYZU01000030">
    <property type="protein sequence ID" value="CUO71833.1"/>
    <property type="molecule type" value="Genomic_DNA"/>
</dbReference>
<evidence type="ECO:0000313" key="10">
    <source>
        <dbReference type="EMBL" id="CUO71833.1"/>
    </source>
</evidence>
<evidence type="ECO:0000256" key="2">
    <source>
        <dbReference type="ARBA" id="ARBA00022448"/>
    </source>
</evidence>
<dbReference type="GO" id="GO:0016020">
    <property type="term" value="C:membrane"/>
    <property type="evidence" value="ECO:0007669"/>
    <property type="project" value="InterPro"/>
</dbReference>
<feature type="transmembrane region" description="Helical" evidence="9">
    <location>
        <begin position="103"/>
        <end position="127"/>
    </location>
</feature>
<dbReference type="Proteomes" id="UP000095544">
    <property type="component" value="Unassembled WGS sequence"/>
</dbReference>
<keyword evidence="7 9" id="KW-1133">Transmembrane helix</keyword>
<proteinExistence type="inferred from homology"/>
<evidence type="ECO:0000256" key="5">
    <source>
        <dbReference type="ARBA" id="ARBA00022692"/>
    </source>
</evidence>
<evidence type="ECO:0000313" key="11">
    <source>
        <dbReference type="Proteomes" id="UP000095544"/>
    </source>
</evidence>
<feature type="transmembrane region" description="Helical" evidence="9">
    <location>
        <begin position="76"/>
        <end position="97"/>
    </location>
</feature>
<protein>
    <submittedName>
        <fullName evidence="10">2-keto-3-deoxygluconate permease</fullName>
    </submittedName>
</protein>
<evidence type="ECO:0000256" key="6">
    <source>
        <dbReference type="ARBA" id="ARBA00022847"/>
    </source>
</evidence>
<comment type="similarity">
    <text evidence="1">Belongs to the KdgT transporter family.</text>
</comment>
<dbReference type="Pfam" id="PF03812">
    <property type="entry name" value="KdgT"/>
    <property type="match status" value="1"/>
</dbReference>
<keyword evidence="6" id="KW-0769">Symport</keyword>
<feature type="transmembrane region" description="Helical" evidence="9">
    <location>
        <begin position="196"/>
        <end position="215"/>
    </location>
</feature>
<evidence type="ECO:0000256" key="1">
    <source>
        <dbReference type="ARBA" id="ARBA00006430"/>
    </source>
</evidence>
<dbReference type="GO" id="GO:0015649">
    <property type="term" value="F:2-keto-3-deoxygluconate:proton symporter activity"/>
    <property type="evidence" value="ECO:0007669"/>
    <property type="project" value="InterPro"/>
</dbReference>
<feature type="transmembrane region" description="Helical" evidence="9">
    <location>
        <begin position="165"/>
        <end position="184"/>
    </location>
</feature>
<keyword evidence="5 9" id="KW-0812">Transmembrane</keyword>
<evidence type="ECO:0000256" key="3">
    <source>
        <dbReference type="ARBA" id="ARBA00022475"/>
    </source>
</evidence>